<name>A0A934WTU4_9FIRM</name>
<sequence length="316" mass="33317">MISTVIDQSLGLEYPIFQGGMAWVADASLAAGVSNAGGLGLIAAMNSNGEQLRAEIRKCKELTDKPFGVNIMLRSPFADEVSDVVVEEGVKVVTTGAGNPGKYMEKWNAAGIKVIPVVPSVALARKMEKMGAFALIAEGGESGGHVGELTTMALVPQVVDAVSIPVIAAGGIADGRQVAAAFMLGAVGIQVGTRFLVATECTISQAYKDKVLKAKDIDSVVTGKRLGHPVRSIRNAFTREYQKAEYDSSTVSDEELEKMGAGVLRMAAREGDVKNGCVLAGQVASMVKKEQPAREIITEMFTEAEEVLKGAAKWVK</sequence>
<reference evidence="6" key="1">
    <citation type="submission" date="2021-01" db="EMBL/GenBank/DDBJ databases">
        <title>Genome public.</title>
        <authorList>
            <person name="Liu C."/>
            <person name="Sun Q."/>
        </authorList>
    </citation>
    <scope>NUCLEOTIDE SEQUENCE</scope>
    <source>
        <strain evidence="6">M6</strain>
    </source>
</reference>
<keyword evidence="7" id="KW-1185">Reference proteome</keyword>
<dbReference type="PANTHER" id="PTHR32332">
    <property type="entry name" value="2-NITROPROPANE DIOXYGENASE"/>
    <property type="match status" value="1"/>
</dbReference>
<dbReference type="NCBIfam" id="TIGR03151">
    <property type="entry name" value="enACPred_II"/>
    <property type="match status" value="1"/>
</dbReference>
<keyword evidence="5" id="KW-0560">Oxidoreductase</keyword>
<comment type="function">
    <text evidence="1">Nitronate monooxygenase that uses molecular oxygen to catalyze the oxidative denitrification of alkyl nitronates. Acts on propionate 3-nitronate (P3N), the presumed physiological substrate. Probably functions in the detoxification of P3N, a metabolic poison produced by plants and fungi as a defense mechanism.</text>
</comment>
<dbReference type="Pfam" id="PF03060">
    <property type="entry name" value="NMO"/>
    <property type="match status" value="1"/>
</dbReference>
<dbReference type="InterPro" id="IPR017569">
    <property type="entry name" value="Enoyl_ACP_red-II_put"/>
</dbReference>
<dbReference type="PANTHER" id="PTHR32332:SF20">
    <property type="entry name" value="2-NITROPROPANE DIOXYGENASE-LIKE PROTEIN"/>
    <property type="match status" value="1"/>
</dbReference>
<protein>
    <recommendedName>
        <fullName evidence="2">Probable nitronate monooxygenase</fullName>
    </recommendedName>
</protein>
<dbReference type="CDD" id="cd04730">
    <property type="entry name" value="NPD_like"/>
    <property type="match status" value="1"/>
</dbReference>
<evidence type="ECO:0000313" key="7">
    <source>
        <dbReference type="Proteomes" id="UP000633365"/>
    </source>
</evidence>
<dbReference type="InterPro" id="IPR004136">
    <property type="entry name" value="NMO"/>
</dbReference>
<evidence type="ECO:0000256" key="3">
    <source>
        <dbReference type="ARBA" id="ARBA00022630"/>
    </source>
</evidence>
<evidence type="ECO:0000256" key="5">
    <source>
        <dbReference type="ARBA" id="ARBA00023002"/>
    </source>
</evidence>
<organism evidence="6 7">
    <name type="scientific">Ruminococcus difficilis</name>
    <dbReference type="NCBI Taxonomy" id="2763069"/>
    <lineage>
        <taxon>Bacteria</taxon>
        <taxon>Bacillati</taxon>
        <taxon>Bacillota</taxon>
        <taxon>Clostridia</taxon>
        <taxon>Eubacteriales</taxon>
        <taxon>Oscillospiraceae</taxon>
        <taxon>Ruminococcus</taxon>
    </lineage>
</organism>
<comment type="caution">
    <text evidence="6">The sequence shown here is derived from an EMBL/GenBank/DDBJ whole genome shotgun (WGS) entry which is preliminary data.</text>
</comment>
<dbReference type="AlphaFoldDB" id="A0A934WTU4"/>
<dbReference type="EMBL" id="JAEQMG010000154">
    <property type="protein sequence ID" value="MBK6089781.1"/>
    <property type="molecule type" value="Genomic_DNA"/>
</dbReference>
<dbReference type="SUPFAM" id="SSF51412">
    <property type="entry name" value="Inosine monophosphate dehydrogenase (IMPDH)"/>
    <property type="match status" value="1"/>
</dbReference>
<dbReference type="InterPro" id="IPR013785">
    <property type="entry name" value="Aldolase_TIM"/>
</dbReference>
<proteinExistence type="predicted"/>
<accession>A0A934WTU4</accession>
<dbReference type="Gene3D" id="3.20.20.70">
    <property type="entry name" value="Aldolase class I"/>
    <property type="match status" value="1"/>
</dbReference>
<dbReference type="GO" id="GO:0018580">
    <property type="term" value="F:nitronate monooxygenase activity"/>
    <property type="evidence" value="ECO:0007669"/>
    <property type="project" value="InterPro"/>
</dbReference>
<keyword evidence="3" id="KW-0285">Flavoprotein</keyword>
<keyword evidence="4" id="KW-0288">FMN</keyword>
<gene>
    <name evidence="6" type="primary">fabK</name>
    <name evidence="6" type="ORF">JKK62_14215</name>
</gene>
<evidence type="ECO:0000313" key="6">
    <source>
        <dbReference type="EMBL" id="MBK6089781.1"/>
    </source>
</evidence>
<evidence type="ECO:0000256" key="1">
    <source>
        <dbReference type="ARBA" id="ARBA00003535"/>
    </source>
</evidence>
<evidence type="ECO:0000256" key="2">
    <source>
        <dbReference type="ARBA" id="ARBA00013457"/>
    </source>
</evidence>
<dbReference type="Proteomes" id="UP000633365">
    <property type="component" value="Unassembled WGS sequence"/>
</dbReference>
<evidence type="ECO:0000256" key="4">
    <source>
        <dbReference type="ARBA" id="ARBA00022643"/>
    </source>
</evidence>
<dbReference type="RefSeq" id="WP_201428488.1">
    <property type="nucleotide sequence ID" value="NZ_JAEQMG010000154.1"/>
</dbReference>